<dbReference type="OrthoDB" id="5325632at2"/>
<proteinExistence type="predicted"/>
<gene>
    <name evidence="1" type="ORF">LS73_002535</name>
</gene>
<organism evidence="1 2">
    <name type="scientific">Helicobacter muridarum</name>
    <dbReference type="NCBI Taxonomy" id="216"/>
    <lineage>
        <taxon>Bacteria</taxon>
        <taxon>Pseudomonadati</taxon>
        <taxon>Campylobacterota</taxon>
        <taxon>Epsilonproteobacteria</taxon>
        <taxon>Campylobacterales</taxon>
        <taxon>Helicobacteraceae</taxon>
        <taxon>Helicobacter</taxon>
    </lineage>
</organism>
<sequence>MTLAQILWGGGGGQTSIIQIDSSNFSKSLLCFKVQNSNPYNISHIYMLDTNPNVQMLESNDSNTNLAINIQPIDYIIFLDSDDYWKEDLLQKCLQYSNHEIVWFDYKMFCDGVDMEEKVKKIQTWLQSYGFTKNQEISPLDWSRNASKANGFASVWNVFIDFSFLSRINLKFLDWVIYEDRLFGVLLFMQAKSIFVLYEKLHCYRIRPNSLAGYKQNYNKDDFSPYIHNIYEAFDEDGKTTKAYHALSSWILMGERLCKFLQDNEKDTDDNFKEILENIKKFILPEYCNGARGFSDFTKDPLNITNHLLLAMRYVPNYFNKYERIKITRPIFYRFIIKPYYAITMIERNLRKLIKGIGK</sequence>
<evidence type="ECO:0000313" key="2">
    <source>
        <dbReference type="Proteomes" id="UP000029922"/>
    </source>
</evidence>
<evidence type="ECO:0000313" key="1">
    <source>
        <dbReference type="EMBL" id="TLE01167.1"/>
    </source>
</evidence>
<reference evidence="1 2" key="1">
    <citation type="journal article" date="2014" name="Genome Announc.">
        <title>Draft genome sequences of eight enterohepatic helicobacter species isolated from both laboratory and wild rodents.</title>
        <authorList>
            <person name="Sheh A."/>
            <person name="Shen Z."/>
            <person name="Fox J.G."/>
        </authorList>
    </citation>
    <scope>NUCLEOTIDE SEQUENCE [LARGE SCALE GENOMIC DNA]</scope>
    <source>
        <strain evidence="1 2">ST1</strain>
    </source>
</reference>
<evidence type="ECO:0008006" key="3">
    <source>
        <dbReference type="Google" id="ProtNLM"/>
    </source>
</evidence>
<name>A0A4U8TL86_9HELI</name>
<dbReference type="InterPro" id="IPR029044">
    <property type="entry name" value="Nucleotide-diphossugar_trans"/>
</dbReference>
<comment type="caution">
    <text evidence="1">The sequence shown here is derived from an EMBL/GenBank/DDBJ whole genome shotgun (WGS) entry which is preliminary data.</text>
</comment>
<dbReference type="SUPFAM" id="SSF53448">
    <property type="entry name" value="Nucleotide-diphospho-sugar transferases"/>
    <property type="match status" value="1"/>
</dbReference>
<dbReference type="Proteomes" id="UP000029922">
    <property type="component" value="Unassembled WGS sequence"/>
</dbReference>
<dbReference type="STRING" id="216.LS73_06140"/>
<dbReference type="Gene3D" id="3.90.550.10">
    <property type="entry name" value="Spore Coat Polysaccharide Biosynthesis Protein SpsA, Chain A"/>
    <property type="match status" value="1"/>
</dbReference>
<dbReference type="EMBL" id="JRPD02000003">
    <property type="protein sequence ID" value="TLE01167.1"/>
    <property type="molecule type" value="Genomic_DNA"/>
</dbReference>
<dbReference type="AlphaFoldDB" id="A0A4U8TL86"/>
<protein>
    <recommendedName>
        <fullName evidence="3">Glycosyl transferase</fullName>
    </recommendedName>
</protein>
<dbReference type="RefSeq" id="WP_138069976.1">
    <property type="nucleotide sequence ID" value="NZ_JRPD02000003.1"/>
</dbReference>
<accession>A0A4U8TL86</accession>